<evidence type="ECO:0000313" key="1">
    <source>
        <dbReference type="EMBL" id="TCZ67192.1"/>
    </source>
</evidence>
<dbReference type="Proteomes" id="UP000295164">
    <property type="component" value="Unassembled WGS sequence"/>
</dbReference>
<name>A0A4R4E038_9BACT</name>
<accession>A0A4R4E038</accession>
<protein>
    <submittedName>
        <fullName evidence="1">Uncharacterized protein</fullName>
    </submittedName>
</protein>
<comment type="caution">
    <text evidence="1">The sequence shown here is derived from an EMBL/GenBank/DDBJ whole genome shotgun (WGS) entry which is preliminary data.</text>
</comment>
<evidence type="ECO:0000313" key="2">
    <source>
        <dbReference type="Proteomes" id="UP000295164"/>
    </source>
</evidence>
<reference evidence="1 2" key="1">
    <citation type="submission" date="2019-03" db="EMBL/GenBank/DDBJ databases">
        <authorList>
            <person name="Kim M.K.M."/>
        </authorList>
    </citation>
    <scope>NUCLEOTIDE SEQUENCE [LARGE SCALE GENOMIC DNA]</scope>
    <source>
        <strain evidence="1 2">17J68-15</strain>
    </source>
</reference>
<gene>
    <name evidence="1" type="ORF">E0486_16070</name>
</gene>
<dbReference type="AlphaFoldDB" id="A0A4R4E038"/>
<organism evidence="1 2">
    <name type="scientific">Flaviaesturariibacter aridisoli</name>
    <dbReference type="NCBI Taxonomy" id="2545761"/>
    <lineage>
        <taxon>Bacteria</taxon>
        <taxon>Pseudomonadati</taxon>
        <taxon>Bacteroidota</taxon>
        <taxon>Chitinophagia</taxon>
        <taxon>Chitinophagales</taxon>
        <taxon>Chitinophagaceae</taxon>
        <taxon>Flaviaestuariibacter</taxon>
    </lineage>
</organism>
<dbReference type="OrthoDB" id="675724at2"/>
<keyword evidence="2" id="KW-1185">Reference proteome</keyword>
<sequence>MSQAFVKEGDEQWLHDVQPTLNALVVYLTRENNGVRVYEVKGYMDPKTGRDIHDMSNGLTYGKDADGRWEIIW</sequence>
<dbReference type="RefSeq" id="WP_131853632.1">
    <property type="nucleotide sequence ID" value="NZ_SKFH01000038.1"/>
</dbReference>
<proteinExistence type="predicted"/>
<dbReference type="EMBL" id="SKFH01000038">
    <property type="protein sequence ID" value="TCZ67192.1"/>
    <property type="molecule type" value="Genomic_DNA"/>
</dbReference>